<dbReference type="InterPro" id="IPR018912">
    <property type="entry name" value="DUF2478"/>
</dbReference>
<evidence type="ECO:0000313" key="2">
    <source>
        <dbReference type="Proteomes" id="UP001431963"/>
    </source>
</evidence>
<organism evidence="1 2">
    <name type="scientific">Gemmobacter denitrificans</name>
    <dbReference type="NCBI Taxonomy" id="3123040"/>
    <lineage>
        <taxon>Bacteria</taxon>
        <taxon>Pseudomonadati</taxon>
        <taxon>Pseudomonadota</taxon>
        <taxon>Alphaproteobacteria</taxon>
        <taxon>Rhodobacterales</taxon>
        <taxon>Paracoccaceae</taxon>
        <taxon>Gemmobacter</taxon>
    </lineage>
</organism>
<name>A0ABU8BR59_9RHOB</name>
<dbReference type="RefSeq" id="WP_335417767.1">
    <property type="nucleotide sequence ID" value="NZ_JBALHR010000001.1"/>
</dbReference>
<protein>
    <submittedName>
        <fullName evidence="1">DUF2478 domain-containing protein</fullName>
    </submittedName>
</protein>
<dbReference type="EMBL" id="JBALHR010000001">
    <property type="protein sequence ID" value="MEH7826569.1"/>
    <property type="molecule type" value="Genomic_DNA"/>
</dbReference>
<accession>A0ABU8BR59</accession>
<keyword evidence="2" id="KW-1185">Reference proteome</keyword>
<evidence type="ECO:0000313" key="1">
    <source>
        <dbReference type="EMBL" id="MEH7826569.1"/>
    </source>
</evidence>
<dbReference type="Proteomes" id="UP001431963">
    <property type="component" value="Unassembled WGS sequence"/>
</dbReference>
<gene>
    <name evidence="1" type="ORF">V6590_00250</name>
</gene>
<dbReference type="Pfam" id="PF10649">
    <property type="entry name" value="DUF2478"/>
    <property type="match status" value="1"/>
</dbReference>
<reference evidence="1" key="1">
    <citation type="submission" date="2024-02" db="EMBL/GenBank/DDBJ databases">
        <title>Genome sequences of strain Gemmobacter sp. JM10B15.</title>
        <authorList>
            <person name="Zhang M."/>
        </authorList>
    </citation>
    <scope>NUCLEOTIDE SEQUENCE</scope>
    <source>
        <strain evidence="1">JM10B15</strain>
    </source>
</reference>
<comment type="caution">
    <text evidence="1">The sequence shown here is derived from an EMBL/GenBank/DDBJ whole genome shotgun (WGS) entry which is preliminary data.</text>
</comment>
<sequence>MRIGYVFLPERGATDLALAALAARLISEGAAIAGAVQHNSGCADHHCDMDLRVLPDGPVLRISQNLGAESSGCRLDAGALEGAVMAVSTRLDGARLLIVNKFGKHEAEGRGFRHLVADVAAEGVPVIIGINSMNRQAFFDFAGDLAEEVPVAALHDWAMAAMAEAV</sequence>
<proteinExistence type="predicted"/>